<organism evidence="2 3">
    <name type="scientific">Halovivax cerinus</name>
    <dbReference type="NCBI Taxonomy" id="1487865"/>
    <lineage>
        <taxon>Archaea</taxon>
        <taxon>Methanobacteriati</taxon>
        <taxon>Methanobacteriota</taxon>
        <taxon>Stenosarchaea group</taxon>
        <taxon>Halobacteria</taxon>
        <taxon>Halobacteriales</taxon>
        <taxon>Natrialbaceae</taxon>
        <taxon>Halovivax</taxon>
    </lineage>
</organism>
<dbReference type="EMBL" id="JBHSAQ010000009">
    <property type="protein sequence ID" value="MFC3958877.1"/>
    <property type="molecule type" value="Genomic_DNA"/>
</dbReference>
<comment type="caution">
    <text evidence="2">The sequence shown here is derived from an EMBL/GenBank/DDBJ whole genome shotgun (WGS) entry which is preliminary data.</text>
</comment>
<evidence type="ECO:0000313" key="2">
    <source>
        <dbReference type="EMBL" id="MFC3958877.1"/>
    </source>
</evidence>
<reference evidence="2 3" key="1">
    <citation type="journal article" date="2019" name="Int. J. Syst. Evol. Microbiol.">
        <title>The Global Catalogue of Microorganisms (GCM) 10K type strain sequencing project: providing services to taxonomists for standard genome sequencing and annotation.</title>
        <authorList>
            <consortium name="The Broad Institute Genomics Platform"/>
            <consortium name="The Broad Institute Genome Sequencing Center for Infectious Disease"/>
            <person name="Wu L."/>
            <person name="Ma J."/>
        </authorList>
    </citation>
    <scope>NUCLEOTIDE SEQUENCE [LARGE SCALE GENOMIC DNA]</scope>
    <source>
        <strain evidence="2 3">IBRC-M 10256</strain>
    </source>
</reference>
<feature type="region of interest" description="Disordered" evidence="1">
    <location>
        <begin position="282"/>
        <end position="320"/>
    </location>
</feature>
<sequence>MDVRCRDCAGCCLDWRALAETLAVDDEGGSSESGETSDGRRGPFPSLDGVYNLVPLERDEVSAFVDAGLGDVLTPRLWEAEEDDPNVVIGTHRVAAVRGRPAFFVGLRKPPKPVAPFGRTDAAWLPTCAFLDPTTLQCRIHDDGLYPSECDAYPAHNVALGQETECERVEAATGEQRLRDAEGAGDATGDDGLLFGPQAIGGKVFCHPEPAEIEGAVDRIARGATTAEDRAEFVAVAAASSPGTLGQSRPHYERAREATLETDSWAGEAIAEWTRLARDGRSEAAGAVEVDDHPTPHPALAEQVEGARGAPETPGWDTTE</sequence>
<evidence type="ECO:0000313" key="3">
    <source>
        <dbReference type="Proteomes" id="UP001595846"/>
    </source>
</evidence>
<feature type="region of interest" description="Disordered" evidence="1">
    <location>
        <begin position="25"/>
        <end position="44"/>
    </location>
</feature>
<name>A0ABD5NPD6_9EURY</name>
<dbReference type="AlphaFoldDB" id="A0ABD5NPD6"/>
<keyword evidence="3" id="KW-1185">Reference proteome</keyword>
<gene>
    <name evidence="2" type="ORF">ACFOUR_10930</name>
</gene>
<dbReference type="Proteomes" id="UP001595846">
    <property type="component" value="Unassembled WGS sequence"/>
</dbReference>
<accession>A0ABD5NPD6</accession>
<proteinExistence type="predicted"/>
<evidence type="ECO:0000256" key="1">
    <source>
        <dbReference type="SAM" id="MobiDB-lite"/>
    </source>
</evidence>
<dbReference type="GeneID" id="73901812"/>
<dbReference type="RefSeq" id="WP_256532709.1">
    <property type="nucleotide sequence ID" value="NZ_CP101824.1"/>
</dbReference>
<dbReference type="InterPro" id="IPR055953">
    <property type="entry name" value="DUF7531"/>
</dbReference>
<dbReference type="Pfam" id="PF24375">
    <property type="entry name" value="DUF7531"/>
    <property type="match status" value="1"/>
</dbReference>
<protein>
    <submittedName>
        <fullName evidence="2">YkgJ family cysteine cluster protein</fullName>
    </submittedName>
</protein>